<dbReference type="EMBL" id="KE525344">
    <property type="protein sequence ID" value="KFB49317.1"/>
    <property type="molecule type" value="Genomic_DNA"/>
</dbReference>
<sequence>MPPIRYRPTWSASSNDDDRCDELWRVNCKPASAPFAASGVPVMVLDSVALLGPRGQLDNPEEPTNEPTLNGLRVGDA</sequence>
<evidence type="ECO:0000256" key="1">
    <source>
        <dbReference type="SAM" id="MobiDB-lite"/>
    </source>
</evidence>
<gene>
    <name evidence="2" type="ORF">ZHAS_00017434</name>
</gene>
<evidence type="ECO:0000313" key="3">
    <source>
        <dbReference type="EnsemblMetazoa" id="ASIC017434-PA"/>
    </source>
</evidence>
<dbReference type="VEuPathDB" id="VectorBase:ASIC017434"/>
<organism evidence="2">
    <name type="scientific">Anopheles sinensis</name>
    <name type="common">Mosquito</name>
    <dbReference type="NCBI Taxonomy" id="74873"/>
    <lineage>
        <taxon>Eukaryota</taxon>
        <taxon>Metazoa</taxon>
        <taxon>Ecdysozoa</taxon>
        <taxon>Arthropoda</taxon>
        <taxon>Hexapoda</taxon>
        <taxon>Insecta</taxon>
        <taxon>Pterygota</taxon>
        <taxon>Neoptera</taxon>
        <taxon>Endopterygota</taxon>
        <taxon>Diptera</taxon>
        <taxon>Nematocera</taxon>
        <taxon>Culicoidea</taxon>
        <taxon>Culicidae</taxon>
        <taxon>Anophelinae</taxon>
        <taxon>Anopheles</taxon>
    </lineage>
</organism>
<keyword evidence="2" id="KW-0969">Cilium</keyword>
<dbReference type="Proteomes" id="UP000030765">
    <property type="component" value="Unassembled WGS sequence"/>
</dbReference>
<name>A0A084WGH3_ANOSI</name>
<keyword evidence="2" id="KW-0966">Cell projection</keyword>
<reference evidence="3" key="2">
    <citation type="submission" date="2020-05" db="UniProtKB">
        <authorList>
            <consortium name="EnsemblMetazoa"/>
        </authorList>
    </citation>
    <scope>IDENTIFICATION</scope>
</reference>
<dbReference type="AlphaFoldDB" id="A0A084WGH3"/>
<keyword evidence="4" id="KW-1185">Reference proteome</keyword>
<evidence type="ECO:0000313" key="4">
    <source>
        <dbReference type="Proteomes" id="UP000030765"/>
    </source>
</evidence>
<protein>
    <submittedName>
        <fullName evidence="2 3">Flagellar protein FlgA</fullName>
    </submittedName>
</protein>
<keyword evidence="2" id="KW-0282">Flagellum</keyword>
<evidence type="ECO:0000313" key="2">
    <source>
        <dbReference type="EMBL" id="KFB49317.1"/>
    </source>
</evidence>
<reference evidence="2 4" key="1">
    <citation type="journal article" date="2014" name="BMC Genomics">
        <title>Genome sequence of Anopheles sinensis provides insight into genetics basis of mosquito competence for malaria parasites.</title>
        <authorList>
            <person name="Zhou D."/>
            <person name="Zhang D."/>
            <person name="Ding G."/>
            <person name="Shi L."/>
            <person name="Hou Q."/>
            <person name="Ye Y."/>
            <person name="Xu Y."/>
            <person name="Zhou H."/>
            <person name="Xiong C."/>
            <person name="Li S."/>
            <person name="Yu J."/>
            <person name="Hong S."/>
            <person name="Yu X."/>
            <person name="Zou P."/>
            <person name="Chen C."/>
            <person name="Chang X."/>
            <person name="Wang W."/>
            <person name="Lv Y."/>
            <person name="Sun Y."/>
            <person name="Ma L."/>
            <person name="Shen B."/>
            <person name="Zhu C."/>
        </authorList>
    </citation>
    <scope>NUCLEOTIDE SEQUENCE [LARGE SCALE GENOMIC DNA]</scope>
</reference>
<feature type="region of interest" description="Disordered" evidence="1">
    <location>
        <begin position="53"/>
        <end position="77"/>
    </location>
</feature>
<dbReference type="EnsemblMetazoa" id="ASIC017434-RA">
    <property type="protein sequence ID" value="ASIC017434-PA"/>
    <property type="gene ID" value="ASIC017434"/>
</dbReference>
<proteinExistence type="predicted"/>
<dbReference type="EMBL" id="ATLV01023569">
    <property type="status" value="NOT_ANNOTATED_CDS"/>
    <property type="molecule type" value="Genomic_DNA"/>
</dbReference>
<accession>A0A084WGH3</accession>